<feature type="transmembrane region" description="Helical" evidence="1">
    <location>
        <begin position="170"/>
        <end position="188"/>
    </location>
</feature>
<organism evidence="2 3">
    <name type="scientific">Metamycoplasma neophronis</name>
    <dbReference type="NCBI Taxonomy" id="872983"/>
    <lineage>
        <taxon>Bacteria</taxon>
        <taxon>Bacillati</taxon>
        <taxon>Mycoplasmatota</taxon>
        <taxon>Mycoplasmoidales</taxon>
        <taxon>Metamycoplasmataceae</taxon>
        <taxon>Metamycoplasma</taxon>
    </lineage>
</organism>
<accession>A0ABY2Z0R5</accession>
<evidence type="ECO:0000313" key="3">
    <source>
        <dbReference type="Proteomes" id="UP000316851"/>
    </source>
</evidence>
<feature type="transmembrane region" description="Helical" evidence="1">
    <location>
        <begin position="359"/>
        <end position="379"/>
    </location>
</feature>
<feature type="transmembrane region" description="Helical" evidence="1">
    <location>
        <begin position="208"/>
        <end position="232"/>
    </location>
</feature>
<feature type="transmembrane region" description="Helical" evidence="1">
    <location>
        <begin position="332"/>
        <end position="353"/>
    </location>
</feature>
<keyword evidence="1" id="KW-0812">Transmembrane</keyword>
<feature type="transmembrane region" description="Helical" evidence="1">
    <location>
        <begin position="103"/>
        <end position="123"/>
    </location>
</feature>
<keyword evidence="1" id="KW-1133">Transmembrane helix</keyword>
<feature type="transmembrane region" description="Helical" evidence="1">
    <location>
        <begin position="76"/>
        <end position="96"/>
    </location>
</feature>
<feature type="transmembrane region" description="Helical" evidence="1">
    <location>
        <begin position="252"/>
        <end position="271"/>
    </location>
</feature>
<keyword evidence="3" id="KW-1185">Reference proteome</keyword>
<comment type="caution">
    <text evidence="2">The sequence shown here is derived from an EMBL/GenBank/DDBJ whole genome shotgun (WGS) entry which is preliminary data.</text>
</comment>
<keyword evidence="1" id="KW-0472">Membrane</keyword>
<dbReference type="Proteomes" id="UP000316851">
    <property type="component" value="Unassembled WGS sequence"/>
</dbReference>
<gene>
    <name evidence="2" type="ORF">FJR74_01635</name>
</gene>
<feature type="transmembrane region" description="Helical" evidence="1">
    <location>
        <begin position="35"/>
        <end position="56"/>
    </location>
</feature>
<proteinExistence type="predicted"/>
<evidence type="ECO:0000313" key="2">
    <source>
        <dbReference type="EMBL" id="TPR53848.1"/>
    </source>
</evidence>
<reference evidence="2" key="1">
    <citation type="submission" date="2019-06" db="EMBL/GenBank/DDBJ databases">
        <title>Mycoplasma neophronis type strain whole genome sequence.</title>
        <authorList>
            <person name="Spergser J."/>
        </authorList>
    </citation>
    <scope>NUCLEOTIDE SEQUENCE [LARGE SCALE GENOMIC DNA]</scope>
    <source>
        <strain evidence="2">DSM 24097</strain>
    </source>
</reference>
<dbReference type="EMBL" id="VHHP01000004">
    <property type="protein sequence ID" value="TPR53848.1"/>
    <property type="molecule type" value="Genomic_DNA"/>
</dbReference>
<name>A0ABY2Z0R5_9BACT</name>
<dbReference type="RefSeq" id="WP_140914813.1">
    <property type="nucleotide sequence ID" value="NZ_VHHP01000004.1"/>
</dbReference>
<feature type="transmembrane region" description="Helical" evidence="1">
    <location>
        <begin position="280"/>
        <end position="300"/>
    </location>
</feature>
<evidence type="ECO:0000256" key="1">
    <source>
        <dbReference type="SAM" id="Phobius"/>
    </source>
</evidence>
<protein>
    <submittedName>
        <fullName evidence="2">Uncharacterized protein</fullName>
    </submittedName>
</protein>
<feature type="transmembrane region" description="Helical" evidence="1">
    <location>
        <begin position="386"/>
        <end position="409"/>
    </location>
</feature>
<feature type="transmembrane region" description="Helical" evidence="1">
    <location>
        <begin position="306"/>
        <end position="325"/>
    </location>
</feature>
<sequence>MKTDNKNIAPERTNNIEANKNMTLNARWHKFCGSVFRAMLLPIGVLTFLSIVYGILESITLYGHIPTNRVLYNAQLVFKELINFVPMFAAVSISIAFSKNKSLAGIATTIGYICFIMIQTVFIKEYTGYQFGLFNSQVIKFDGAGFINSYGGISSASKVEFKLRYFQSNLILGFIMGYINAKAVNWICTNPQRKIALIFNENIMCSTIIIMISLLVGIIHVSIMMPLALGFIKLNKLISESVALEKGSSKSLFAISFILLSTMLEINEGIINTFSISNIYVFRFICAMFAIPVLGIVYIISADKKSQLHANALYIFSIIIAILFGKVHSLEATLFFISPIMFFVILGLMIPLFSWFAILAGYNGTVVLQGSWIYVFYAWSKGLIRSIWTIFVFAPLATLAASSSLYFYIKNQGVSVFGKGQLSRALIAKEYATHDKDYVVFNK</sequence>